<comment type="caution">
    <text evidence="3">The sequence shown here is derived from an EMBL/GenBank/DDBJ whole genome shotgun (WGS) entry which is preliminary data.</text>
</comment>
<dbReference type="Proteomes" id="UP001642540">
    <property type="component" value="Unassembled WGS sequence"/>
</dbReference>
<name>A0ABP1RV50_9HEXA</name>
<gene>
    <name evidence="3" type="ORF">ODALV1_LOCUS26536</name>
</gene>
<feature type="chain" id="PRO_5046491919" evidence="2">
    <location>
        <begin position="20"/>
        <end position="673"/>
    </location>
</feature>
<keyword evidence="1" id="KW-0812">Transmembrane</keyword>
<dbReference type="EMBL" id="CAXLJM020000111">
    <property type="protein sequence ID" value="CAL8136630.1"/>
    <property type="molecule type" value="Genomic_DNA"/>
</dbReference>
<evidence type="ECO:0000256" key="2">
    <source>
        <dbReference type="SAM" id="SignalP"/>
    </source>
</evidence>
<keyword evidence="1" id="KW-0472">Membrane</keyword>
<reference evidence="3 4" key="1">
    <citation type="submission" date="2024-08" db="EMBL/GenBank/DDBJ databases">
        <authorList>
            <person name="Cucini C."/>
            <person name="Frati F."/>
        </authorList>
    </citation>
    <scope>NUCLEOTIDE SEQUENCE [LARGE SCALE GENOMIC DNA]</scope>
</reference>
<feature type="transmembrane region" description="Helical" evidence="1">
    <location>
        <begin position="601"/>
        <end position="621"/>
    </location>
</feature>
<evidence type="ECO:0000313" key="4">
    <source>
        <dbReference type="Proteomes" id="UP001642540"/>
    </source>
</evidence>
<feature type="signal peptide" evidence="2">
    <location>
        <begin position="1"/>
        <end position="19"/>
    </location>
</feature>
<organism evidence="3 4">
    <name type="scientific">Orchesella dallaii</name>
    <dbReference type="NCBI Taxonomy" id="48710"/>
    <lineage>
        <taxon>Eukaryota</taxon>
        <taxon>Metazoa</taxon>
        <taxon>Ecdysozoa</taxon>
        <taxon>Arthropoda</taxon>
        <taxon>Hexapoda</taxon>
        <taxon>Collembola</taxon>
        <taxon>Entomobryomorpha</taxon>
        <taxon>Entomobryoidea</taxon>
        <taxon>Orchesellidae</taxon>
        <taxon>Orchesellinae</taxon>
        <taxon>Orchesella</taxon>
    </lineage>
</organism>
<sequence>MVRIHIKVLIFTLLASCTSFRTVAEFPKSCLSKLFPNFNEDWEKYVLYFLNHKKPLQDQPSPDNLLKTRIVAAEDMIELDRGSYRYSDTFNVVIQELEADFMLKLKLKQIHLTRYLNEIFVPSRSIYLYITADNRENALGPGQKPEFVNWHPKLQVFPALKLILTMPQSNKCNRKETSVNVICSGYCSSTRRPVADFEKGFANSDLYSLHHSLFWNGNKKVIPALVFDTHSFIEETPKEEQGVCLSQTNRINYKCREGIMTMLTYGEIHNLTISLKRLTMENVVKYGIIKFDKGPEQLTFSIAFAVQKKAMSVVAQLMFESFDSRSFLYCPRVKNTGKEGNLLELGVWYEPFTPRIWLIVLSIIIFGVACCYMHVRDIQQVFGELLNYWAAVFGAEISPRYFILVSSFGFLLTQIYSNGLTSIITVGKTPEGFKTIAELLQAGYKILIEPGSLEGSIEDRYGNEFRRFGLSTEGAFEYGNPSDLENIGPKFSENNVRRTLLLDTSMVNLYKALSIKMVREQNFTKAKFTCFVVGQTLSQELAFSLTETENQHWIYITSQRIRANGLFYKWIEWSKWHHLLNQSLLEGKYNGDSDTVDRPKFLVIQLVWGALLVISLAIFCAETKLSGMRQGIRKGIIASGSVICSYSRRLFRRHDRQSPIISIEVCPGDSIET</sequence>
<feature type="transmembrane region" description="Helical" evidence="1">
    <location>
        <begin position="356"/>
        <end position="375"/>
    </location>
</feature>
<keyword evidence="2" id="KW-0732">Signal</keyword>
<protein>
    <submittedName>
        <fullName evidence="3">Uncharacterized protein</fullName>
    </submittedName>
</protein>
<feature type="transmembrane region" description="Helical" evidence="1">
    <location>
        <begin position="387"/>
        <end position="412"/>
    </location>
</feature>
<proteinExistence type="predicted"/>
<evidence type="ECO:0000256" key="1">
    <source>
        <dbReference type="SAM" id="Phobius"/>
    </source>
</evidence>
<keyword evidence="4" id="KW-1185">Reference proteome</keyword>
<keyword evidence="1" id="KW-1133">Transmembrane helix</keyword>
<accession>A0ABP1RV50</accession>
<evidence type="ECO:0000313" key="3">
    <source>
        <dbReference type="EMBL" id="CAL8136630.1"/>
    </source>
</evidence>